<dbReference type="Proteomes" id="UP000195521">
    <property type="component" value="Unassembled WGS sequence"/>
</dbReference>
<evidence type="ECO:0000313" key="3">
    <source>
        <dbReference type="Proteomes" id="UP000195521"/>
    </source>
</evidence>
<accession>A0A1Y1JMA1</accession>
<comment type="caution">
    <text evidence="2">The sequence shown here is derived from an EMBL/GenBank/DDBJ whole genome shotgun (WGS) entry which is preliminary data.</text>
</comment>
<dbReference type="SUPFAM" id="SSF141571">
    <property type="entry name" value="Pentapeptide repeat-like"/>
    <property type="match status" value="1"/>
</dbReference>
<dbReference type="AlphaFoldDB" id="A0A1Y1JMA1"/>
<dbReference type="GeneID" id="39750103"/>
<reference evidence="3" key="1">
    <citation type="submission" date="2017-04" db="EMBL/GenBank/DDBJ databases">
        <title>Plasmodium gonderi genome.</title>
        <authorList>
            <person name="Arisue N."/>
            <person name="Honma H."/>
            <person name="Kawai S."/>
            <person name="Tougan T."/>
            <person name="Tanabe K."/>
            <person name="Horii T."/>
        </authorList>
    </citation>
    <scope>NUCLEOTIDE SEQUENCE [LARGE SCALE GENOMIC DNA]</scope>
    <source>
        <strain evidence="3">ATCC 30045</strain>
    </source>
</reference>
<protein>
    <submittedName>
        <fullName evidence="2">Uncharacterized protein</fullName>
    </submittedName>
</protein>
<proteinExistence type="predicted"/>
<organism evidence="2 3">
    <name type="scientific">Plasmodium gonderi</name>
    <dbReference type="NCBI Taxonomy" id="77519"/>
    <lineage>
        <taxon>Eukaryota</taxon>
        <taxon>Sar</taxon>
        <taxon>Alveolata</taxon>
        <taxon>Apicomplexa</taxon>
        <taxon>Aconoidasida</taxon>
        <taxon>Haemosporida</taxon>
        <taxon>Plasmodiidae</taxon>
        <taxon>Plasmodium</taxon>
        <taxon>Plasmodium (Plasmodium)</taxon>
    </lineage>
</organism>
<feature type="region of interest" description="Disordered" evidence="1">
    <location>
        <begin position="1"/>
        <end position="29"/>
    </location>
</feature>
<dbReference type="EMBL" id="BDQF01000015">
    <property type="protein sequence ID" value="GAW83360.1"/>
    <property type="molecule type" value="Genomic_DNA"/>
</dbReference>
<dbReference type="OMA" id="DHISGMD"/>
<dbReference type="Gene3D" id="2.160.20.80">
    <property type="entry name" value="E3 ubiquitin-protein ligase SopA"/>
    <property type="match status" value="1"/>
</dbReference>
<keyword evidence="3" id="KW-1185">Reference proteome</keyword>
<sequence>MENYSYSSGSRKMILPEQSHSNVENKNTKKKCDSINLHDPKEHVAYSLYDRPGGINLMDQNGYLIDDVSCYKPGDINASSTNLYNRGGMYIDANNDNGIIINPNRTFNMGAITPGGSENYDYINSSINLNQGNYYNPYEISKNFVSSSENLKYELNNEIDRAQVIPKITTKLNNSYMTNVSNTSNINKEILNNESINYIDPDSYTNLYGHLSDNNIGMVNGIASKSYRGNIASATNSKDMSNIKYDLIMQNYRASLCNNVNSVSSLNSAHNMARMDHLGTDNELGNINQLYRTNHFASLNSENGVDVIPLKEQTYGTNYNDAIFTGGNYSGVNLIDANYNGAHLIDANYNDPNLIGVSSNGSIYNASNLSDAKFMDVIYNGSNLNGVNFHPFPMEEFPSMRHYKRGAQNFGEREKEFAKLRLVNSDMNMGIHSNEIHSHRHPSDQLQAIVCLQKLEEIPTPFLNLNDIKYAVSVYFNSYDDILEKYRSKFYNCKLNESNTYANCDLKNEIINLPFNNEEFIYLKVIESSVYKTEITGRLQLKVKSLSQEYPLRIPIIGDDGNSKGYLIMNFFVTSSYYDVKNDTLITDRSSLPNRTKSTRIRRKNNGFHFFENFTKWCCEITDHHIN</sequence>
<dbReference type="OrthoDB" id="369618at2759"/>
<evidence type="ECO:0000256" key="1">
    <source>
        <dbReference type="SAM" id="MobiDB-lite"/>
    </source>
</evidence>
<gene>
    <name evidence="2" type="ORF">PGO_141540</name>
</gene>
<feature type="compositionally biased region" description="Polar residues" evidence="1">
    <location>
        <begin position="1"/>
        <end position="10"/>
    </location>
</feature>
<evidence type="ECO:0000313" key="2">
    <source>
        <dbReference type="EMBL" id="GAW83360.1"/>
    </source>
</evidence>
<name>A0A1Y1JMA1_PLAGO</name>
<dbReference type="RefSeq" id="XP_028545949.1">
    <property type="nucleotide sequence ID" value="XM_028690148.1"/>
</dbReference>